<organism evidence="1 2">
    <name type="scientific">Mucuna pruriens</name>
    <name type="common">Velvet bean</name>
    <name type="synonym">Dolichos pruriens</name>
    <dbReference type="NCBI Taxonomy" id="157652"/>
    <lineage>
        <taxon>Eukaryota</taxon>
        <taxon>Viridiplantae</taxon>
        <taxon>Streptophyta</taxon>
        <taxon>Embryophyta</taxon>
        <taxon>Tracheophyta</taxon>
        <taxon>Spermatophyta</taxon>
        <taxon>Magnoliopsida</taxon>
        <taxon>eudicotyledons</taxon>
        <taxon>Gunneridae</taxon>
        <taxon>Pentapetalae</taxon>
        <taxon>rosids</taxon>
        <taxon>fabids</taxon>
        <taxon>Fabales</taxon>
        <taxon>Fabaceae</taxon>
        <taxon>Papilionoideae</taxon>
        <taxon>50 kb inversion clade</taxon>
        <taxon>NPAAA clade</taxon>
        <taxon>indigoferoid/millettioid clade</taxon>
        <taxon>Phaseoleae</taxon>
        <taxon>Mucuna</taxon>
    </lineage>
</organism>
<dbReference type="Pfam" id="PF14223">
    <property type="entry name" value="Retrotran_gag_2"/>
    <property type="match status" value="1"/>
</dbReference>
<comment type="caution">
    <text evidence="1">The sequence shown here is derived from an EMBL/GenBank/DDBJ whole genome shotgun (WGS) entry which is preliminary data.</text>
</comment>
<feature type="non-terminal residue" evidence="1">
    <location>
        <position position="1"/>
    </location>
</feature>
<dbReference type="AlphaFoldDB" id="A0A371EDX4"/>
<gene>
    <name evidence="1" type="ORF">CR513_57221</name>
</gene>
<dbReference type="Proteomes" id="UP000257109">
    <property type="component" value="Unassembled WGS sequence"/>
</dbReference>
<reference evidence="1" key="1">
    <citation type="submission" date="2018-05" db="EMBL/GenBank/DDBJ databases">
        <title>Draft genome of Mucuna pruriens seed.</title>
        <authorList>
            <person name="Nnadi N.E."/>
            <person name="Vos R."/>
            <person name="Hasami M.H."/>
            <person name="Devisetty U.K."/>
            <person name="Aguiy J.C."/>
        </authorList>
    </citation>
    <scope>NUCLEOTIDE SEQUENCE [LARGE SCALE GENOMIC DNA]</scope>
    <source>
        <strain evidence="1">JCA_2017</strain>
    </source>
</reference>
<name>A0A371EDX4_MUCPR</name>
<dbReference type="CDD" id="cd09272">
    <property type="entry name" value="RNase_HI_RT_Ty1"/>
    <property type="match status" value="1"/>
</dbReference>
<dbReference type="PANTHER" id="PTHR11439:SF483">
    <property type="entry name" value="PEPTIDE SYNTHASE GLIP-LIKE, PUTATIVE (AFU_ORTHOLOGUE AFUA_3G12920)-RELATED"/>
    <property type="match status" value="1"/>
</dbReference>
<sequence>DCSADSWKSHVHVIYREQKESSDILKLVGYTDSDWAGDIETRKSTSGYAFHLGTGAVAWSSKKQPTIALSTAEAEYIAVVEKEVVIEYYPTEEQVADIFTKPLKAELFYKLKKMLGIISVANFNKILDDLENLEVKLEDEDKTPILLSSLPSSYEHFKDAILFGRDQTIMLDEDIKKDYSERKNKDSNKLQELGDVAIATIGYETANVLLVSNSEIEED</sequence>
<proteinExistence type="predicted"/>
<dbReference type="PANTHER" id="PTHR11439">
    <property type="entry name" value="GAG-POL-RELATED RETROTRANSPOSON"/>
    <property type="match status" value="1"/>
</dbReference>
<dbReference type="STRING" id="157652.A0A371EDX4"/>
<accession>A0A371EDX4</accession>
<keyword evidence="2" id="KW-1185">Reference proteome</keyword>
<dbReference type="OrthoDB" id="1000679at2759"/>
<evidence type="ECO:0000313" key="2">
    <source>
        <dbReference type="Proteomes" id="UP000257109"/>
    </source>
</evidence>
<evidence type="ECO:0008006" key="3">
    <source>
        <dbReference type="Google" id="ProtNLM"/>
    </source>
</evidence>
<protein>
    <recommendedName>
        <fullName evidence="3">Copia protein</fullName>
    </recommendedName>
</protein>
<dbReference type="EMBL" id="QJKJ01014476">
    <property type="protein sequence ID" value="RDX64243.1"/>
    <property type="molecule type" value="Genomic_DNA"/>
</dbReference>
<evidence type="ECO:0000313" key="1">
    <source>
        <dbReference type="EMBL" id="RDX64243.1"/>
    </source>
</evidence>